<dbReference type="InterPro" id="IPR052415">
    <property type="entry name" value="Diphthine_MTase"/>
</dbReference>
<dbReference type="Proteomes" id="UP001162131">
    <property type="component" value="Unassembled WGS sequence"/>
</dbReference>
<dbReference type="GO" id="GO:0005737">
    <property type="term" value="C:cytoplasm"/>
    <property type="evidence" value="ECO:0007669"/>
    <property type="project" value="TreeGrafter"/>
</dbReference>
<dbReference type="EMBL" id="CAJZBQ010000047">
    <property type="protein sequence ID" value="CAG9329057.1"/>
    <property type="molecule type" value="Genomic_DNA"/>
</dbReference>
<dbReference type="GO" id="GO:0017183">
    <property type="term" value="P:protein histidyl modification to diphthamide"/>
    <property type="evidence" value="ECO:0007669"/>
    <property type="project" value="TreeGrafter"/>
</dbReference>
<evidence type="ECO:0000256" key="2">
    <source>
        <dbReference type="ARBA" id="ARBA00022737"/>
    </source>
</evidence>
<dbReference type="PANTHER" id="PTHR46042:SF1">
    <property type="entry name" value="DIPHTHINE METHYLTRANSFERASE"/>
    <property type="match status" value="1"/>
</dbReference>
<dbReference type="GO" id="GO:0061685">
    <property type="term" value="F:diphthine methylesterase activity"/>
    <property type="evidence" value="ECO:0007669"/>
    <property type="project" value="TreeGrafter"/>
</dbReference>
<evidence type="ECO:0000313" key="4">
    <source>
        <dbReference type="EMBL" id="CAG9329057.1"/>
    </source>
</evidence>
<evidence type="ECO:0000256" key="1">
    <source>
        <dbReference type="ARBA" id="ARBA00022574"/>
    </source>
</evidence>
<keyword evidence="1" id="KW-0853">WD repeat</keyword>
<dbReference type="PANTHER" id="PTHR46042">
    <property type="entry name" value="DIPHTHINE METHYLTRANSFERASE"/>
    <property type="match status" value="1"/>
</dbReference>
<dbReference type="AlphaFoldDB" id="A0AAU9JP95"/>
<name>A0AAU9JP95_9CILI</name>
<dbReference type="InterPro" id="IPR036322">
    <property type="entry name" value="WD40_repeat_dom_sf"/>
</dbReference>
<protein>
    <submittedName>
        <fullName evidence="4">Uncharacterized protein</fullName>
    </submittedName>
</protein>
<dbReference type="InterPro" id="IPR015943">
    <property type="entry name" value="WD40/YVTN_repeat-like_dom_sf"/>
</dbReference>
<evidence type="ECO:0000256" key="3">
    <source>
        <dbReference type="ARBA" id="ARBA00043952"/>
    </source>
</evidence>
<comment type="caution">
    <text evidence="4">The sequence shown here is derived from an EMBL/GenBank/DDBJ whole genome shotgun (WGS) entry which is preliminary data.</text>
</comment>
<accession>A0AAU9JP95</accession>
<organism evidence="4 5">
    <name type="scientific">Blepharisma stoltei</name>
    <dbReference type="NCBI Taxonomy" id="1481888"/>
    <lineage>
        <taxon>Eukaryota</taxon>
        <taxon>Sar</taxon>
        <taxon>Alveolata</taxon>
        <taxon>Ciliophora</taxon>
        <taxon>Postciliodesmatophora</taxon>
        <taxon>Heterotrichea</taxon>
        <taxon>Heterotrichida</taxon>
        <taxon>Blepharismidae</taxon>
        <taxon>Blepharisma</taxon>
    </lineage>
</organism>
<evidence type="ECO:0000313" key="5">
    <source>
        <dbReference type="Proteomes" id="UP001162131"/>
    </source>
</evidence>
<keyword evidence="2" id="KW-0677">Repeat</keyword>
<dbReference type="Gene3D" id="2.130.10.10">
    <property type="entry name" value="YVTN repeat-like/Quinoprotein amine dehydrogenase"/>
    <property type="match status" value="1"/>
</dbReference>
<keyword evidence="5" id="KW-1185">Reference proteome</keyword>
<dbReference type="SUPFAM" id="SSF50978">
    <property type="entry name" value="WD40 repeat-like"/>
    <property type="match status" value="1"/>
</dbReference>
<gene>
    <name evidence="4" type="ORF">BSTOLATCC_MIC47893</name>
</gene>
<sequence length="291" mass="32754">MVEKVWDIKVHSNPDCIVSIENGYLIGTYELNEETRVKTGSILAMVEMEEKNRMILDKGIMDIKKIDQTSFLASTSEGGIVIFSGENLEIKADSVIHDFCTSYISISDGICWISYLDGTVSAVDINTLQTLYSIKPNAYEIWSIFASENEVYIPTSIGKLEIWDKRLENSAYKLNIHTEDICSIGISDNCIITGSYDGDLAFLDKRTYQIIEKLHIGGGIWRFINTDSYIACACMYEGYKFYWKASKEISTIPTSSIAYGLDQISPTSFIGCSFYDREVSKLTLKTVFNST</sequence>
<reference evidence="4" key="1">
    <citation type="submission" date="2021-09" db="EMBL/GenBank/DDBJ databases">
        <authorList>
            <consortium name="AG Swart"/>
            <person name="Singh M."/>
            <person name="Singh A."/>
            <person name="Seah K."/>
            <person name="Emmerich C."/>
        </authorList>
    </citation>
    <scope>NUCLEOTIDE SEQUENCE</scope>
    <source>
        <strain evidence="4">ATCC30299</strain>
    </source>
</reference>
<comment type="pathway">
    <text evidence="3">Protein modification.</text>
</comment>
<proteinExistence type="predicted"/>